<keyword evidence="7" id="KW-0966">Cell projection</keyword>
<dbReference type="PANTHER" id="PTHR34773">
    <property type="entry name" value="FLAGELLAR SECRETION CHAPERONE FLIS"/>
    <property type="match status" value="1"/>
</dbReference>
<proteinExistence type="inferred from homology"/>
<evidence type="ECO:0000256" key="4">
    <source>
        <dbReference type="ARBA" id="ARBA00022795"/>
    </source>
</evidence>
<keyword evidence="8" id="KW-1185">Reference proteome</keyword>
<keyword evidence="7" id="KW-0282">Flagellum</keyword>
<dbReference type="CDD" id="cd16098">
    <property type="entry name" value="FliS"/>
    <property type="match status" value="1"/>
</dbReference>
<dbReference type="AlphaFoldDB" id="A0A4Z0CAI2"/>
<keyword evidence="7" id="KW-0969">Cilium</keyword>
<evidence type="ECO:0000256" key="3">
    <source>
        <dbReference type="ARBA" id="ARBA00022490"/>
    </source>
</evidence>
<gene>
    <name evidence="7" type="primary">fliS</name>
    <name evidence="7" type="ORF">EZ216_04125</name>
</gene>
<evidence type="ECO:0000256" key="6">
    <source>
        <dbReference type="PIRNR" id="PIRNR039090"/>
    </source>
</evidence>
<accession>A0A4Z0CAI2</accession>
<reference evidence="7 8" key="1">
    <citation type="submission" date="2019-03" db="EMBL/GenBank/DDBJ databases">
        <title>Ramlibacter sp. 18x22-1, whole genome shotgun sequence.</title>
        <authorList>
            <person name="Zhang X."/>
            <person name="Feng G."/>
            <person name="Zhu H."/>
        </authorList>
    </citation>
    <scope>NUCLEOTIDE SEQUENCE [LARGE SCALE GENOMIC DNA]</scope>
    <source>
        <strain evidence="7 8">18x22-1</strain>
    </source>
</reference>
<protein>
    <recommendedName>
        <fullName evidence="6">Flagellar secretion chaperone FliS</fullName>
    </recommendedName>
</protein>
<dbReference type="Pfam" id="PF02561">
    <property type="entry name" value="FliS"/>
    <property type="match status" value="1"/>
</dbReference>
<keyword evidence="3 6" id="KW-0963">Cytoplasm</keyword>
<sequence>MFTTTLQPIEQYRQVGTATAVSQADPHRLVSLLFDGAIAAVLQARHAVLTGDIATKAAMVSKAMRIIDEGLKASLESRGDPALEENLRSLYEHMVSRLFIANLHNSEVPLTEVARLLGDLRSAWAQIAPKQEAAHADLHA</sequence>
<dbReference type="SUPFAM" id="SSF101116">
    <property type="entry name" value="Flagellar export chaperone FliS"/>
    <property type="match status" value="1"/>
</dbReference>
<dbReference type="PANTHER" id="PTHR34773:SF1">
    <property type="entry name" value="FLAGELLAR SECRETION CHAPERONE FLIS"/>
    <property type="match status" value="1"/>
</dbReference>
<keyword evidence="4 6" id="KW-1005">Bacterial flagellum biogenesis</keyword>
<dbReference type="PIRSF" id="PIRSF039090">
    <property type="entry name" value="Flis"/>
    <property type="match status" value="1"/>
</dbReference>
<comment type="similarity">
    <text evidence="2 6">Belongs to the FliS family.</text>
</comment>
<dbReference type="InterPro" id="IPR003713">
    <property type="entry name" value="FliS"/>
</dbReference>
<evidence type="ECO:0000256" key="1">
    <source>
        <dbReference type="ARBA" id="ARBA00004514"/>
    </source>
</evidence>
<dbReference type="InterPro" id="IPR036584">
    <property type="entry name" value="FliS_sf"/>
</dbReference>
<dbReference type="NCBIfam" id="TIGR00208">
    <property type="entry name" value="fliS"/>
    <property type="match status" value="1"/>
</dbReference>
<keyword evidence="5" id="KW-0143">Chaperone</keyword>
<evidence type="ECO:0000256" key="5">
    <source>
        <dbReference type="ARBA" id="ARBA00023186"/>
    </source>
</evidence>
<dbReference type="GO" id="GO:0044780">
    <property type="term" value="P:bacterial-type flagellum assembly"/>
    <property type="evidence" value="ECO:0007669"/>
    <property type="project" value="InterPro"/>
</dbReference>
<dbReference type="GO" id="GO:0005829">
    <property type="term" value="C:cytosol"/>
    <property type="evidence" value="ECO:0007669"/>
    <property type="project" value="UniProtKB-SubCell"/>
</dbReference>
<dbReference type="GO" id="GO:0071973">
    <property type="term" value="P:bacterial-type flagellum-dependent cell motility"/>
    <property type="evidence" value="ECO:0007669"/>
    <property type="project" value="TreeGrafter"/>
</dbReference>
<dbReference type="RefSeq" id="WP_135248287.1">
    <property type="nucleotide sequence ID" value="NZ_SMLK01000001.1"/>
</dbReference>
<evidence type="ECO:0000313" key="8">
    <source>
        <dbReference type="Proteomes" id="UP000297839"/>
    </source>
</evidence>
<comment type="subcellular location">
    <subcellularLocation>
        <location evidence="1 6">Cytoplasm</location>
        <location evidence="1 6">Cytosol</location>
    </subcellularLocation>
</comment>
<evidence type="ECO:0000313" key="7">
    <source>
        <dbReference type="EMBL" id="TFZ08351.1"/>
    </source>
</evidence>
<dbReference type="OrthoDB" id="9792010at2"/>
<name>A0A4Z0CAI2_9BURK</name>
<dbReference type="Gene3D" id="1.20.120.340">
    <property type="entry name" value="Flagellar protein FliS"/>
    <property type="match status" value="1"/>
</dbReference>
<dbReference type="Proteomes" id="UP000297839">
    <property type="component" value="Unassembled WGS sequence"/>
</dbReference>
<organism evidence="7 8">
    <name type="scientific">Ramlibacter humi</name>
    <dbReference type="NCBI Taxonomy" id="2530451"/>
    <lineage>
        <taxon>Bacteria</taxon>
        <taxon>Pseudomonadati</taxon>
        <taxon>Pseudomonadota</taxon>
        <taxon>Betaproteobacteria</taxon>
        <taxon>Burkholderiales</taxon>
        <taxon>Comamonadaceae</taxon>
        <taxon>Ramlibacter</taxon>
    </lineage>
</organism>
<comment type="caution">
    <text evidence="7">The sequence shown here is derived from an EMBL/GenBank/DDBJ whole genome shotgun (WGS) entry which is preliminary data.</text>
</comment>
<evidence type="ECO:0000256" key="2">
    <source>
        <dbReference type="ARBA" id="ARBA00008787"/>
    </source>
</evidence>
<dbReference type="EMBL" id="SMLK01000001">
    <property type="protein sequence ID" value="TFZ08351.1"/>
    <property type="molecule type" value="Genomic_DNA"/>
</dbReference>